<dbReference type="PRINTS" id="PR00320">
    <property type="entry name" value="GPROTEINBRPT"/>
</dbReference>
<evidence type="ECO:0000256" key="2">
    <source>
        <dbReference type="ARBA" id="ARBA00022737"/>
    </source>
</evidence>
<dbReference type="SMART" id="SM00320">
    <property type="entry name" value="WD40"/>
    <property type="match status" value="7"/>
</dbReference>
<dbReference type="PROSITE" id="PS50294">
    <property type="entry name" value="WD_REPEATS_REGION"/>
    <property type="match status" value="6"/>
</dbReference>
<sequence length="333" mass="37782">MPDIITGEMSGSEFKLEAIQTLNQHTGRVWHVSWHPEGKMFASCGEDRAIRLWSMESKNQWVNKVVLTEGHKRTIRQVTWSPCGNFLASASFDGTTCIWDKKSGQFECNATLEGHENEVKSVSWAPNGKLLATCSRDKSVWIWELVDDEEYDCAAVLNAHSQDVKKVAWHPNSELLASCSYDNTVKLFQDDPREGDWTCQTSLEGHLSTVWSIQFDSTGERLASCSDDLTVKIWKQQEHEWKCAHTIEGFHNRTIYDLSWNSDGYLATACGDDGLRIFKEEACIETGSISYKLVAENRQAHTQDLNSVAWNPIDPQLLVTCSDDGELKVWHFK</sequence>
<feature type="repeat" description="WD" evidence="5">
    <location>
        <begin position="298"/>
        <end position="333"/>
    </location>
</feature>
<name>A0AAW1VF97_9CUCU</name>
<dbReference type="AlphaFoldDB" id="A0AAW1VF97"/>
<dbReference type="PROSITE" id="PS50082">
    <property type="entry name" value="WD_REPEATS_2"/>
    <property type="match status" value="6"/>
</dbReference>
<evidence type="ECO:0000313" key="7">
    <source>
        <dbReference type="Proteomes" id="UP001431783"/>
    </source>
</evidence>
<dbReference type="HAMAP" id="MF_03037">
    <property type="entry name" value="ciao1"/>
    <property type="match status" value="1"/>
</dbReference>
<dbReference type="Proteomes" id="UP001431783">
    <property type="component" value="Unassembled WGS sequence"/>
</dbReference>
<evidence type="ECO:0000313" key="6">
    <source>
        <dbReference type="EMBL" id="KAK9890915.1"/>
    </source>
</evidence>
<dbReference type="InterPro" id="IPR020472">
    <property type="entry name" value="WD40_PAC1"/>
</dbReference>
<dbReference type="PROSITE" id="PS00678">
    <property type="entry name" value="WD_REPEATS_1"/>
    <property type="match status" value="1"/>
</dbReference>
<keyword evidence="2" id="KW-0677">Repeat</keyword>
<dbReference type="GO" id="GO:0097361">
    <property type="term" value="C:cytosolic [4Fe-4S] assembly targeting complex"/>
    <property type="evidence" value="ECO:0007669"/>
    <property type="project" value="InterPro"/>
</dbReference>
<feature type="repeat" description="WD" evidence="5">
    <location>
        <begin position="68"/>
        <end position="109"/>
    </location>
</feature>
<reference evidence="6 7" key="1">
    <citation type="submission" date="2023-03" db="EMBL/GenBank/DDBJ databases">
        <title>Genome insight into feeding habits of ladybird beetles.</title>
        <authorList>
            <person name="Li H.-S."/>
            <person name="Huang Y.-H."/>
            <person name="Pang H."/>
        </authorList>
    </citation>
    <scope>NUCLEOTIDE SEQUENCE [LARGE SCALE GENOMIC DNA]</scope>
    <source>
        <strain evidence="6">SYSU_2023b</strain>
        <tissue evidence="6">Whole body</tissue>
    </source>
</reference>
<comment type="function">
    <text evidence="3">Key component of the cytosolic iron-sulfur protein assembly (CIA) complex, a multiprotein complex that mediates the incorporation of iron-sulfur cluster into extramitochondrial Fe/S proteins. As a CIA complex component, interacts specifically with CIAO2A or CIAO2B and MMS19 to assist different branches of iron-sulfur protein assembly, depending of its interactors. The complex CIAO1:CIAO2B:MMS19 binds to and facilitates the assembly of most cytosolic-nuclear Fe/S proteins. CIAO1:CIAO2A specifically matures ACO1 and stabilizes IREB2. Seems to specifically modulate the transactivation activity of WT1. As part of the mitotic spindle-associated MMXD complex it may play a role in chromosome segregation.</text>
</comment>
<dbReference type="InterPro" id="IPR028608">
    <property type="entry name" value="CIAO1/Cia1"/>
</dbReference>
<comment type="caution">
    <text evidence="6">The sequence shown here is derived from an EMBL/GenBank/DDBJ whole genome shotgun (WGS) entry which is preliminary data.</text>
</comment>
<proteinExistence type="inferred from homology"/>
<evidence type="ECO:0000256" key="5">
    <source>
        <dbReference type="PROSITE-ProRule" id="PRU00221"/>
    </source>
</evidence>
<organism evidence="6 7">
    <name type="scientific">Henosepilachna vigintioctopunctata</name>
    <dbReference type="NCBI Taxonomy" id="420089"/>
    <lineage>
        <taxon>Eukaryota</taxon>
        <taxon>Metazoa</taxon>
        <taxon>Ecdysozoa</taxon>
        <taxon>Arthropoda</taxon>
        <taxon>Hexapoda</taxon>
        <taxon>Insecta</taxon>
        <taxon>Pterygota</taxon>
        <taxon>Neoptera</taxon>
        <taxon>Endopterygota</taxon>
        <taxon>Coleoptera</taxon>
        <taxon>Polyphaga</taxon>
        <taxon>Cucujiformia</taxon>
        <taxon>Coccinelloidea</taxon>
        <taxon>Coccinellidae</taxon>
        <taxon>Epilachninae</taxon>
        <taxon>Epilachnini</taxon>
        <taxon>Henosepilachna</taxon>
    </lineage>
</organism>
<dbReference type="InterPro" id="IPR001680">
    <property type="entry name" value="WD40_rpt"/>
</dbReference>
<dbReference type="InterPro" id="IPR036322">
    <property type="entry name" value="WD40_repeat_dom_sf"/>
</dbReference>
<evidence type="ECO:0000256" key="3">
    <source>
        <dbReference type="ARBA" id="ARBA00060126"/>
    </source>
</evidence>
<dbReference type="GO" id="GO:0016226">
    <property type="term" value="P:iron-sulfur cluster assembly"/>
    <property type="evidence" value="ECO:0007669"/>
    <property type="project" value="UniProtKB-UniRule"/>
</dbReference>
<evidence type="ECO:0000256" key="4">
    <source>
        <dbReference type="HAMAP-Rule" id="MF_03037"/>
    </source>
</evidence>
<dbReference type="Gene3D" id="2.130.10.10">
    <property type="entry name" value="YVTN repeat-like/Quinoprotein amine dehydrogenase"/>
    <property type="match status" value="1"/>
</dbReference>
<dbReference type="InterPro" id="IPR019775">
    <property type="entry name" value="WD40_repeat_CS"/>
</dbReference>
<comment type="similarity">
    <text evidence="4">Belongs to the WD repeat CIA1 family.</text>
</comment>
<feature type="repeat" description="WD" evidence="5">
    <location>
        <begin position="203"/>
        <end position="235"/>
    </location>
</feature>
<dbReference type="InterPro" id="IPR015943">
    <property type="entry name" value="WD40/YVTN_repeat-like_dom_sf"/>
</dbReference>
<gene>
    <name evidence="4" type="primary">Ciao1</name>
    <name evidence="6" type="ORF">WA026_012257</name>
</gene>
<comment type="function">
    <text evidence="4">Essential component of the cytosolic iron-sulfur (Fe/S) protein assembly machinery. Required for the maturation of extramitochondrial Fe/S proteins.</text>
</comment>
<keyword evidence="1 5" id="KW-0853">WD repeat</keyword>
<dbReference type="PANTHER" id="PTHR19920:SF0">
    <property type="entry name" value="CYTOSOLIC IRON-SULFUR PROTEIN ASSEMBLY PROTEIN CIAO1-RELATED"/>
    <property type="match status" value="1"/>
</dbReference>
<dbReference type="SUPFAM" id="SSF50978">
    <property type="entry name" value="WD40 repeat-like"/>
    <property type="match status" value="1"/>
</dbReference>
<keyword evidence="7" id="KW-1185">Reference proteome</keyword>
<dbReference type="FunFam" id="2.130.10.10:FF:000136">
    <property type="entry name" value="Probable cytosolic iron-sulfur protein assembly protein CIAO1"/>
    <property type="match status" value="1"/>
</dbReference>
<dbReference type="CDD" id="cd00200">
    <property type="entry name" value="WD40"/>
    <property type="match status" value="1"/>
</dbReference>
<feature type="repeat" description="WD" evidence="5">
    <location>
        <begin position="22"/>
        <end position="57"/>
    </location>
</feature>
<protein>
    <recommendedName>
        <fullName evidence="4">Probable cytosolic iron-sulfur protein assembly protein Ciao1</fullName>
    </recommendedName>
</protein>
<accession>A0AAW1VF97</accession>
<feature type="repeat" description="WD" evidence="5">
    <location>
        <begin position="112"/>
        <end position="145"/>
    </location>
</feature>
<dbReference type="PANTHER" id="PTHR19920">
    <property type="entry name" value="WD40 PROTEIN CIAO1"/>
    <property type="match status" value="1"/>
</dbReference>
<evidence type="ECO:0000256" key="1">
    <source>
        <dbReference type="ARBA" id="ARBA00022574"/>
    </source>
</evidence>
<dbReference type="EMBL" id="JARQZJ010000126">
    <property type="protein sequence ID" value="KAK9890915.1"/>
    <property type="molecule type" value="Genomic_DNA"/>
</dbReference>
<dbReference type="Pfam" id="PF00400">
    <property type="entry name" value="WD40"/>
    <property type="match status" value="7"/>
</dbReference>
<feature type="repeat" description="WD" evidence="5">
    <location>
        <begin position="157"/>
        <end position="189"/>
    </location>
</feature>